<dbReference type="Gene3D" id="1.10.10.10">
    <property type="entry name" value="Winged helix-like DNA-binding domain superfamily/Winged helix DNA-binding domain"/>
    <property type="match status" value="1"/>
</dbReference>
<gene>
    <name evidence="1" type="ORF">DS704_18735</name>
</gene>
<dbReference type="AlphaFoldDB" id="A0A4P3KAM5"/>
<evidence type="ECO:0000313" key="1">
    <source>
        <dbReference type="EMBL" id="EBX7837811.1"/>
    </source>
</evidence>
<proteinExistence type="predicted"/>
<comment type="caution">
    <text evidence="1">The sequence shown here is derived from an EMBL/GenBank/DDBJ whole genome shotgun (WGS) entry which is preliminary data.</text>
</comment>
<dbReference type="InterPro" id="IPR036388">
    <property type="entry name" value="WH-like_DNA-bd_sf"/>
</dbReference>
<sequence length="124" mass="14251">MTPLFLCKKDTGLSLHRRRVLAISTGPLTPKEKACLEDRIALWVFRKKQPVTAAEIARYFDLHIHTARLLVHAIMRRADGTLCRLEGRYVRNPVSKRKRQVKYFSVLSLPDTVRRSGAEHKDTG</sequence>
<reference evidence="1" key="1">
    <citation type="submission" date="2018-07" db="EMBL/GenBank/DDBJ databases">
        <authorList>
            <person name="Ashton P.M."/>
            <person name="Dallman T."/>
            <person name="Nair S."/>
            <person name="De Pinna E."/>
            <person name="Peters T."/>
            <person name="Grant K."/>
        </authorList>
    </citation>
    <scope>NUCLEOTIDE SEQUENCE</scope>
    <source>
        <strain evidence="1">503427</strain>
    </source>
</reference>
<protein>
    <recommendedName>
        <fullName evidence="2">CaiF/GrlA family transcriptional regulator</fullName>
    </recommendedName>
</protein>
<organism evidence="1">
    <name type="scientific">Salmonella newport</name>
    <dbReference type="NCBI Taxonomy" id="108619"/>
    <lineage>
        <taxon>Bacteria</taxon>
        <taxon>Pseudomonadati</taxon>
        <taxon>Pseudomonadota</taxon>
        <taxon>Gammaproteobacteria</taxon>
        <taxon>Enterobacterales</taxon>
        <taxon>Enterobacteriaceae</taxon>
        <taxon>Salmonella</taxon>
    </lineage>
</organism>
<dbReference type="EMBL" id="AAHMGC010000019">
    <property type="protein sequence ID" value="EBX7837811.1"/>
    <property type="molecule type" value="Genomic_DNA"/>
</dbReference>
<name>A0A4P3KAM5_SALNE</name>
<evidence type="ECO:0008006" key="2">
    <source>
        <dbReference type="Google" id="ProtNLM"/>
    </source>
</evidence>
<accession>A0A4P3KAM5</accession>